<name>A0A1H0J3B9_9ACTN</name>
<dbReference type="STRING" id="1052260.SAMN05660199_01847"/>
<dbReference type="OrthoDB" id="9763050at2"/>
<gene>
    <name evidence="3" type="ORF">SAMN05660199_01847</name>
</gene>
<dbReference type="EMBL" id="FNIR01000005">
    <property type="protein sequence ID" value="SDO37939.1"/>
    <property type="molecule type" value="Genomic_DNA"/>
</dbReference>
<dbReference type="PANTHER" id="PTHR47561">
    <property type="entry name" value="POLYSACCHARIDE DEACETYLASE FAMILY PROTEIN (AFU_ORTHOLOGUE AFUA_6G05030)"/>
    <property type="match status" value="1"/>
</dbReference>
<dbReference type="InterPro" id="IPR011330">
    <property type="entry name" value="Glyco_hydro/deAcase_b/a-brl"/>
</dbReference>
<protein>
    <submittedName>
        <fullName evidence="3">Polysaccharide deacetylase</fullName>
    </submittedName>
</protein>
<dbReference type="RefSeq" id="WP_091243620.1">
    <property type="nucleotide sequence ID" value="NZ_FNIR01000005.1"/>
</dbReference>
<dbReference type="GO" id="GO:0016810">
    <property type="term" value="F:hydrolase activity, acting on carbon-nitrogen (but not peptide) bonds"/>
    <property type="evidence" value="ECO:0007669"/>
    <property type="project" value="InterPro"/>
</dbReference>
<dbReference type="PROSITE" id="PS51677">
    <property type="entry name" value="NODB"/>
    <property type="match status" value="1"/>
</dbReference>
<dbReference type="SUPFAM" id="SSF88713">
    <property type="entry name" value="Glycoside hydrolase/deacetylase"/>
    <property type="match status" value="1"/>
</dbReference>
<evidence type="ECO:0000313" key="3">
    <source>
        <dbReference type="EMBL" id="SDO37939.1"/>
    </source>
</evidence>
<feature type="region of interest" description="Disordered" evidence="1">
    <location>
        <begin position="318"/>
        <end position="337"/>
    </location>
</feature>
<evidence type="ECO:0000259" key="2">
    <source>
        <dbReference type="PROSITE" id="PS51677"/>
    </source>
</evidence>
<dbReference type="Pfam" id="PF01522">
    <property type="entry name" value="Polysacc_deac_1"/>
    <property type="match status" value="1"/>
</dbReference>
<dbReference type="Proteomes" id="UP000199088">
    <property type="component" value="Unassembled WGS sequence"/>
</dbReference>
<accession>A0A1H0J3B9</accession>
<dbReference type="GO" id="GO:0005975">
    <property type="term" value="P:carbohydrate metabolic process"/>
    <property type="evidence" value="ECO:0007669"/>
    <property type="project" value="InterPro"/>
</dbReference>
<keyword evidence="4" id="KW-1185">Reference proteome</keyword>
<dbReference type="CDD" id="cd10940">
    <property type="entry name" value="CE4_PuuE_HpPgdA_like_1"/>
    <property type="match status" value="1"/>
</dbReference>
<feature type="domain" description="NodB homology" evidence="2">
    <location>
        <begin position="20"/>
        <end position="150"/>
    </location>
</feature>
<dbReference type="PANTHER" id="PTHR47561:SF1">
    <property type="entry name" value="POLYSACCHARIDE DEACETYLASE FAMILY PROTEIN (AFU_ORTHOLOGUE AFUA_6G05030)"/>
    <property type="match status" value="1"/>
</dbReference>
<reference evidence="4" key="1">
    <citation type="submission" date="2016-10" db="EMBL/GenBank/DDBJ databases">
        <authorList>
            <person name="Varghese N."/>
            <person name="Submissions S."/>
        </authorList>
    </citation>
    <scope>NUCLEOTIDE SEQUENCE [LARGE SCALE GENOMIC DNA]</scope>
    <source>
        <strain evidence="4">DSM 45843</strain>
    </source>
</reference>
<evidence type="ECO:0000256" key="1">
    <source>
        <dbReference type="SAM" id="MobiDB-lite"/>
    </source>
</evidence>
<sequence>MTRQGSVSLDADNLWSYLKTHGDSTWEARPSYLDALRPRLLDLYGRHGITGTVFVVGHDAAKEDGQRLVSEMAAAGHEVANHSYEHEPWLHLYDRGQLEAELDRTEQAVVDAGAPRPVGFRGPGYSLSPELLELLAERGYEYDATTLPTWIGPLARAYYFKTSQLPAEELDQRVALFGSASEVLRPVKPYRWDVRGPASAAGLAELPVTTMPLARVPVHASYVLHAHSVNPRLAKLMVAAAVRACLLTGTAPSLLLHPLDLLDAADAPGLEFFPGMQIPAAEKARVLDHLLRSLTKHWTLGQTRAHAAALPVGGTVLGHDTAGPGSTSSRVRALLRR</sequence>
<proteinExistence type="predicted"/>
<organism evidence="3 4">
    <name type="scientific">Klenkia soli</name>
    <dbReference type="NCBI Taxonomy" id="1052260"/>
    <lineage>
        <taxon>Bacteria</taxon>
        <taxon>Bacillati</taxon>
        <taxon>Actinomycetota</taxon>
        <taxon>Actinomycetes</taxon>
        <taxon>Geodermatophilales</taxon>
        <taxon>Geodermatophilaceae</taxon>
        <taxon>Klenkia</taxon>
    </lineage>
</organism>
<dbReference type="InterPro" id="IPR002509">
    <property type="entry name" value="NODB_dom"/>
</dbReference>
<evidence type="ECO:0000313" key="4">
    <source>
        <dbReference type="Proteomes" id="UP000199088"/>
    </source>
</evidence>
<dbReference type="Gene3D" id="3.20.20.370">
    <property type="entry name" value="Glycoside hydrolase/deacetylase"/>
    <property type="match status" value="1"/>
</dbReference>
<dbReference type="AlphaFoldDB" id="A0A1H0J3B9"/>